<keyword evidence="8 14" id="KW-0227">DNA damage</keyword>
<evidence type="ECO:0000256" key="2">
    <source>
        <dbReference type="ARBA" id="ARBA00002933"/>
    </source>
</evidence>
<dbReference type="Pfam" id="PF14815">
    <property type="entry name" value="NUDIX_4"/>
    <property type="match status" value="1"/>
</dbReference>
<proteinExistence type="inferred from homology"/>
<evidence type="ECO:0000256" key="10">
    <source>
        <dbReference type="ARBA" id="ARBA00023004"/>
    </source>
</evidence>
<dbReference type="SUPFAM" id="SSF55811">
    <property type="entry name" value="Nudix"/>
    <property type="match status" value="1"/>
</dbReference>
<evidence type="ECO:0000256" key="4">
    <source>
        <dbReference type="ARBA" id="ARBA00012045"/>
    </source>
</evidence>
<keyword evidence="7" id="KW-0479">Metal-binding</keyword>
<evidence type="ECO:0000256" key="8">
    <source>
        <dbReference type="ARBA" id="ARBA00022763"/>
    </source>
</evidence>
<evidence type="ECO:0000259" key="15">
    <source>
        <dbReference type="SMART" id="SM00478"/>
    </source>
</evidence>
<dbReference type="InterPro" id="IPR011257">
    <property type="entry name" value="DNA_glycosylase"/>
</dbReference>
<dbReference type="Pfam" id="PF00730">
    <property type="entry name" value="HhH-GPD"/>
    <property type="match status" value="1"/>
</dbReference>
<evidence type="ECO:0000256" key="6">
    <source>
        <dbReference type="ARBA" id="ARBA00022485"/>
    </source>
</evidence>
<dbReference type="Pfam" id="PF00633">
    <property type="entry name" value="HHH"/>
    <property type="match status" value="1"/>
</dbReference>
<name>A0ABP8FDR9_9BACT</name>
<dbReference type="SUPFAM" id="SSF48150">
    <property type="entry name" value="DNA-glycosylase"/>
    <property type="match status" value="1"/>
</dbReference>
<keyword evidence="17" id="KW-1185">Reference proteome</keyword>
<dbReference type="Gene3D" id="1.10.340.30">
    <property type="entry name" value="Hypothetical protein, domain 2"/>
    <property type="match status" value="1"/>
</dbReference>
<comment type="similarity">
    <text evidence="3 14">Belongs to the Nth/MutY family.</text>
</comment>
<evidence type="ECO:0000256" key="9">
    <source>
        <dbReference type="ARBA" id="ARBA00022801"/>
    </source>
</evidence>
<dbReference type="InterPro" id="IPR029119">
    <property type="entry name" value="MutY_C"/>
</dbReference>
<dbReference type="EC" id="3.2.2.31" evidence="4 14"/>
<dbReference type="Gene3D" id="3.90.79.10">
    <property type="entry name" value="Nucleoside Triphosphate Pyrophosphohydrolase"/>
    <property type="match status" value="1"/>
</dbReference>
<keyword evidence="13 14" id="KW-0326">Glycosidase</keyword>
<dbReference type="RefSeq" id="WP_344974136.1">
    <property type="nucleotide sequence ID" value="NZ_BAABFN010000001.1"/>
</dbReference>
<evidence type="ECO:0000256" key="13">
    <source>
        <dbReference type="ARBA" id="ARBA00023295"/>
    </source>
</evidence>
<keyword evidence="10 14" id="KW-0408">Iron</keyword>
<keyword evidence="12" id="KW-0234">DNA repair</keyword>
<dbReference type="PANTHER" id="PTHR42944:SF1">
    <property type="entry name" value="ADENINE DNA GLYCOSYLASE"/>
    <property type="match status" value="1"/>
</dbReference>
<dbReference type="PANTHER" id="PTHR42944">
    <property type="entry name" value="ADENINE DNA GLYCOSYLASE"/>
    <property type="match status" value="1"/>
</dbReference>
<evidence type="ECO:0000256" key="11">
    <source>
        <dbReference type="ARBA" id="ARBA00023014"/>
    </source>
</evidence>
<dbReference type="EMBL" id="BAABFN010000001">
    <property type="protein sequence ID" value="GAA4301248.1"/>
    <property type="molecule type" value="Genomic_DNA"/>
</dbReference>
<keyword evidence="11" id="KW-0411">Iron-sulfur</keyword>
<dbReference type="InterPro" id="IPR023170">
    <property type="entry name" value="HhH_base_excis_C"/>
</dbReference>
<organism evidence="16 17">
    <name type="scientific">Compostibacter hankyongensis</name>
    <dbReference type="NCBI Taxonomy" id="1007089"/>
    <lineage>
        <taxon>Bacteria</taxon>
        <taxon>Pseudomonadati</taxon>
        <taxon>Bacteroidota</taxon>
        <taxon>Chitinophagia</taxon>
        <taxon>Chitinophagales</taxon>
        <taxon>Chitinophagaceae</taxon>
        <taxon>Compostibacter</taxon>
    </lineage>
</organism>
<protein>
    <recommendedName>
        <fullName evidence="5 14">Adenine DNA glycosylase</fullName>
        <ecNumber evidence="4 14">3.2.2.31</ecNumber>
    </recommendedName>
</protein>
<comment type="cofactor">
    <cofactor evidence="14">
        <name>[4Fe-4S] cluster</name>
        <dbReference type="ChEBI" id="CHEBI:49883"/>
    </cofactor>
    <text evidence="14">Binds 1 [4Fe-4S] cluster.</text>
</comment>
<keyword evidence="6" id="KW-0004">4Fe-4S</keyword>
<dbReference type="CDD" id="cd00056">
    <property type="entry name" value="ENDO3c"/>
    <property type="match status" value="1"/>
</dbReference>
<reference evidence="17" key="1">
    <citation type="journal article" date="2019" name="Int. J. Syst. Evol. Microbiol.">
        <title>The Global Catalogue of Microorganisms (GCM) 10K type strain sequencing project: providing services to taxonomists for standard genome sequencing and annotation.</title>
        <authorList>
            <consortium name="The Broad Institute Genomics Platform"/>
            <consortium name="The Broad Institute Genome Sequencing Center for Infectious Disease"/>
            <person name="Wu L."/>
            <person name="Ma J."/>
        </authorList>
    </citation>
    <scope>NUCLEOTIDE SEQUENCE [LARGE SCALE GENOMIC DNA]</scope>
    <source>
        <strain evidence="17">JCM 17664</strain>
    </source>
</reference>
<evidence type="ECO:0000313" key="17">
    <source>
        <dbReference type="Proteomes" id="UP001501207"/>
    </source>
</evidence>
<dbReference type="InterPro" id="IPR000445">
    <property type="entry name" value="HhH_motif"/>
</dbReference>
<evidence type="ECO:0000256" key="14">
    <source>
        <dbReference type="RuleBase" id="RU365096"/>
    </source>
</evidence>
<dbReference type="Proteomes" id="UP001501207">
    <property type="component" value="Unassembled WGS sequence"/>
</dbReference>
<dbReference type="CDD" id="cd03431">
    <property type="entry name" value="NUDIX_DNA_Glycosylase_C-MutY"/>
    <property type="match status" value="1"/>
</dbReference>
<dbReference type="InterPro" id="IPR003265">
    <property type="entry name" value="HhH-GPD_domain"/>
</dbReference>
<sequence>MNTAPGTDKKFFTRQLLRWNEDNRRSMPWKGERDPYKIWLSEIILQQTRVAQGLPYYERFLQHYPTVEQLATAPEEQVFRLWQGLGYYNRCKNMLAAARQVAGEHGGRFPADLAGLRSLKGVGEYTAAAIAAFAYDLPHAVVDGNVYRVLSRFFGIALPMDSTDGKLLFRELAGELLDQSHPAVYNQAIMDFGATVCTPRSPQCPQCPLAPRCRALKHDSIALLPVKSRKTQIKSRFFHYLVIRHRNQIYIRKRSARDIWQHLHEFVLLEEDATLGIEALREKAGFTRLLKNRGWTCEHSSEVYRHQLTHQTIFARFFVLRVPRPLSAGADYFPVSLDQLDRHALPRLLDQYVQDVLQGLMNGNR</sequence>
<evidence type="ECO:0000256" key="1">
    <source>
        <dbReference type="ARBA" id="ARBA00000843"/>
    </source>
</evidence>
<comment type="catalytic activity">
    <reaction evidence="1 14">
        <text>Hydrolyzes free adenine bases from 7,8-dihydro-8-oxoguanine:adenine mismatched double-stranded DNA, leaving an apurinic site.</text>
        <dbReference type="EC" id="3.2.2.31"/>
    </reaction>
</comment>
<feature type="domain" description="HhH-GPD" evidence="15">
    <location>
        <begin position="44"/>
        <end position="195"/>
    </location>
</feature>
<gene>
    <name evidence="16" type="primary">mutY</name>
    <name evidence="16" type="ORF">GCM10023143_02830</name>
</gene>
<dbReference type="InterPro" id="IPR044298">
    <property type="entry name" value="MIG/MutY"/>
</dbReference>
<comment type="function">
    <text evidence="2">Adenine glycosylase active on G-A mispairs. MutY also corrects error-prone DNA synthesis past GO lesions which are due to the oxidatively damaged form of guanine: 7,8-dihydro-8-oxoguanine (8-oxo-dGTP).</text>
</comment>
<comment type="caution">
    <text evidence="16">The sequence shown here is derived from an EMBL/GenBank/DDBJ whole genome shotgun (WGS) entry which is preliminary data.</text>
</comment>
<accession>A0ABP8FDR9</accession>
<dbReference type="InterPro" id="IPR005760">
    <property type="entry name" value="A/G_AdeGlyc_MutY"/>
</dbReference>
<dbReference type="SMART" id="SM00478">
    <property type="entry name" value="ENDO3c"/>
    <property type="match status" value="1"/>
</dbReference>
<evidence type="ECO:0000256" key="12">
    <source>
        <dbReference type="ARBA" id="ARBA00023204"/>
    </source>
</evidence>
<evidence type="ECO:0000256" key="3">
    <source>
        <dbReference type="ARBA" id="ARBA00008343"/>
    </source>
</evidence>
<dbReference type="NCBIfam" id="TIGR01084">
    <property type="entry name" value="mutY"/>
    <property type="match status" value="1"/>
</dbReference>
<evidence type="ECO:0000256" key="5">
    <source>
        <dbReference type="ARBA" id="ARBA00022023"/>
    </source>
</evidence>
<evidence type="ECO:0000256" key="7">
    <source>
        <dbReference type="ARBA" id="ARBA00022723"/>
    </source>
</evidence>
<keyword evidence="9" id="KW-0378">Hydrolase</keyword>
<dbReference type="Gene3D" id="1.10.1670.10">
    <property type="entry name" value="Helix-hairpin-Helix base-excision DNA repair enzymes (C-terminal)"/>
    <property type="match status" value="1"/>
</dbReference>
<evidence type="ECO:0000313" key="16">
    <source>
        <dbReference type="EMBL" id="GAA4301248.1"/>
    </source>
</evidence>
<dbReference type="InterPro" id="IPR015797">
    <property type="entry name" value="NUDIX_hydrolase-like_dom_sf"/>
</dbReference>